<feature type="signal peptide" evidence="1">
    <location>
        <begin position="1"/>
        <end position="24"/>
    </location>
</feature>
<evidence type="ECO:0000256" key="1">
    <source>
        <dbReference type="SAM" id="SignalP"/>
    </source>
</evidence>
<dbReference type="Proteomes" id="UP000823388">
    <property type="component" value="Chromosome 1N"/>
</dbReference>
<dbReference type="AlphaFoldDB" id="A0A8T0X3B6"/>
<sequence>MATPPSMFLRCLLFFAFPSHHGCGGACSVVLLPIQRRENGCALAILGLARAQSGTAHGAHIVDNNAATTSVSHRASEVAFEAACTAAGTRYDTRCRTPREAAPAAAAPVDGAAAATPVTLRTCSRHCRYPLGLFSLSSRIIRPFLSGTSATALFFASHSTLMQPTPSMRRRWFCPPWTAPTPPRPPLD</sequence>
<dbReference type="EMBL" id="CM029038">
    <property type="protein sequence ID" value="KAG2653128.1"/>
    <property type="molecule type" value="Genomic_DNA"/>
</dbReference>
<keyword evidence="1" id="KW-0732">Signal</keyword>
<protein>
    <submittedName>
        <fullName evidence="2">Uncharacterized protein</fullName>
    </submittedName>
</protein>
<feature type="chain" id="PRO_5035759465" evidence="1">
    <location>
        <begin position="25"/>
        <end position="188"/>
    </location>
</feature>
<gene>
    <name evidence="2" type="ORF">PVAP13_1NG431238</name>
</gene>
<comment type="caution">
    <text evidence="2">The sequence shown here is derived from an EMBL/GenBank/DDBJ whole genome shotgun (WGS) entry which is preliminary data.</text>
</comment>
<name>A0A8T0X3B6_PANVG</name>
<accession>A0A8T0X3B6</accession>
<keyword evidence="3" id="KW-1185">Reference proteome</keyword>
<evidence type="ECO:0000313" key="3">
    <source>
        <dbReference type="Proteomes" id="UP000823388"/>
    </source>
</evidence>
<evidence type="ECO:0000313" key="2">
    <source>
        <dbReference type="EMBL" id="KAG2653128.1"/>
    </source>
</evidence>
<reference evidence="2" key="1">
    <citation type="submission" date="2020-05" db="EMBL/GenBank/DDBJ databases">
        <title>WGS assembly of Panicum virgatum.</title>
        <authorList>
            <person name="Lovell J.T."/>
            <person name="Jenkins J."/>
            <person name="Shu S."/>
            <person name="Juenger T.E."/>
            <person name="Schmutz J."/>
        </authorList>
    </citation>
    <scope>NUCLEOTIDE SEQUENCE</scope>
    <source>
        <strain evidence="2">AP13</strain>
    </source>
</reference>
<proteinExistence type="predicted"/>
<organism evidence="2 3">
    <name type="scientific">Panicum virgatum</name>
    <name type="common">Blackwell switchgrass</name>
    <dbReference type="NCBI Taxonomy" id="38727"/>
    <lineage>
        <taxon>Eukaryota</taxon>
        <taxon>Viridiplantae</taxon>
        <taxon>Streptophyta</taxon>
        <taxon>Embryophyta</taxon>
        <taxon>Tracheophyta</taxon>
        <taxon>Spermatophyta</taxon>
        <taxon>Magnoliopsida</taxon>
        <taxon>Liliopsida</taxon>
        <taxon>Poales</taxon>
        <taxon>Poaceae</taxon>
        <taxon>PACMAD clade</taxon>
        <taxon>Panicoideae</taxon>
        <taxon>Panicodae</taxon>
        <taxon>Paniceae</taxon>
        <taxon>Panicinae</taxon>
        <taxon>Panicum</taxon>
        <taxon>Panicum sect. Hiantes</taxon>
    </lineage>
</organism>